<comment type="similarity">
    <text evidence="2">Belongs to the sulfotransferase 1 family. Gal/GlcNAc/GalNAc subfamily.</text>
</comment>
<keyword evidence="6 15" id="KW-1133">Transmembrane helix</keyword>
<evidence type="ECO:0000256" key="6">
    <source>
        <dbReference type="ARBA" id="ARBA00022989"/>
    </source>
</evidence>
<dbReference type="InterPro" id="IPR016469">
    <property type="entry name" value="Carbohydrate_sulfotransferase"/>
</dbReference>
<reference evidence="18" key="1">
    <citation type="submission" date="2025-08" db="UniProtKB">
        <authorList>
            <consortium name="RefSeq"/>
        </authorList>
    </citation>
    <scope>IDENTIFICATION</scope>
</reference>
<evidence type="ECO:0000313" key="17">
    <source>
        <dbReference type="Proteomes" id="UP000694850"/>
    </source>
</evidence>
<evidence type="ECO:0000256" key="7">
    <source>
        <dbReference type="ARBA" id="ARBA00023034"/>
    </source>
</evidence>
<evidence type="ECO:0000256" key="2">
    <source>
        <dbReference type="ARBA" id="ARBA00005530"/>
    </source>
</evidence>
<evidence type="ECO:0000259" key="16">
    <source>
        <dbReference type="Pfam" id="PF00685"/>
    </source>
</evidence>
<keyword evidence="4 15" id="KW-0812">Transmembrane</keyword>
<dbReference type="InterPro" id="IPR051135">
    <property type="entry name" value="Gal/GlcNAc/GalNAc_ST"/>
</dbReference>
<dbReference type="EC" id="2.8.2.-" evidence="14"/>
<evidence type="ECO:0000256" key="13">
    <source>
        <dbReference type="ARBA" id="ARBA00059789"/>
    </source>
</evidence>
<organism evidence="17 18">
    <name type="scientific">Orycteropus afer afer</name>
    <dbReference type="NCBI Taxonomy" id="1230840"/>
    <lineage>
        <taxon>Eukaryota</taxon>
        <taxon>Metazoa</taxon>
        <taxon>Chordata</taxon>
        <taxon>Craniata</taxon>
        <taxon>Vertebrata</taxon>
        <taxon>Euteleostomi</taxon>
        <taxon>Mammalia</taxon>
        <taxon>Eutheria</taxon>
        <taxon>Afrotheria</taxon>
        <taxon>Tubulidentata</taxon>
        <taxon>Orycteropodidae</taxon>
        <taxon>Orycteropus</taxon>
    </lineage>
</organism>
<comment type="function">
    <text evidence="13">Sulfotransferase that utilizes 3'-phospho-5'-adenylyl sulfate (PAPS) as sulfonate donor to catalyze the transfer of sulfate to position 6 of the N-acetylgalactosamine (GalNAc) residue of chondroitin. Chondroitin sulfate constitutes the predominant proteoglycan present in cartilage and is distributed on the surfaces of many cells and extracellular matrices. Catalyzes with a lower efficiency the sulfation of Gal residues of keratan sulfate, another glycosaminoglycan. Can also catalyze the sulfation of the Gal residues in sialyl N-acetyllactosamine (sialyl LacNAc) oligosaccharides. May play a role in the maintenance of naive T-lymphocytes in the spleen.</text>
</comment>
<evidence type="ECO:0000256" key="1">
    <source>
        <dbReference type="ARBA" id="ARBA00004323"/>
    </source>
</evidence>
<comment type="subcellular location">
    <subcellularLocation>
        <location evidence="1">Golgi apparatus membrane</location>
        <topology evidence="1">Single-pass type II membrane protein</topology>
    </subcellularLocation>
</comment>
<evidence type="ECO:0000313" key="18">
    <source>
        <dbReference type="RefSeq" id="XP_007938837.1"/>
    </source>
</evidence>
<keyword evidence="9" id="KW-0325">Glycoprotein</keyword>
<keyword evidence="5" id="KW-0735">Signal-anchor</keyword>
<evidence type="ECO:0000256" key="11">
    <source>
        <dbReference type="ARBA" id="ARBA00036278"/>
    </source>
</evidence>
<gene>
    <name evidence="18" type="primary">CHST3</name>
</gene>
<keyword evidence="3 14" id="KW-0808">Transferase</keyword>
<sequence>MDKGLALPQDCRDFLHSLRMRSKYAFFLAFVVVVFVFIEKENKIISRVSDKLKQIPQVLTVANSTDPALVLAENASLLSLSELDSAFSQLQSRLRNLSLQLGMEPITKAEGEEEEKPPQPRVAWPRRHVLLMATTRTGSSFVGEFFNQQGNIFYLFEPLWHVERTVTFEPGGANAAGSALVYRDVLKQLFLCDLYVLEHFINPLPEHHLTPFMFRRGSSRSLCEDPVCTPFVKKVFEKYHCKERRCGPLNVTLAAEACRRKEHMALKAVRIRQLEFLQPLAEDPRLDLRIIQLVRDPRAVLASRMVAFAGKYETWKKWLAEGQDRLREEEVQRLRGNCESIRLSAELGLRQPTWLQGRYMLVRYEDVARWPLQKAREMYRFAGIPLTPQVEDWIQKNTQAARDSNGIYSTQKNSSEQFEKWRFSMPFKLAQVVQAACGPAMRLFGYKLVQDATSLTNRSISLLEERGTFWVT</sequence>
<feature type="domain" description="Sulfotransferase" evidence="16">
    <location>
        <begin position="127"/>
        <end position="444"/>
    </location>
</feature>
<dbReference type="GO" id="GO:0045130">
    <property type="term" value="F:keratan sulfotransferase activity"/>
    <property type="evidence" value="ECO:0007669"/>
    <property type="project" value="UniProtKB-EC"/>
</dbReference>
<dbReference type="PANTHER" id="PTHR10704:SF60">
    <property type="entry name" value="CARBOHYDRATE SULFOTRANSFERASE 3"/>
    <property type="match status" value="1"/>
</dbReference>
<evidence type="ECO:0000256" key="10">
    <source>
        <dbReference type="ARBA" id="ARBA00023277"/>
    </source>
</evidence>
<protein>
    <recommendedName>
        <fullName evidence="14">Sulfotransferase</fullName>
        <ecNumber evidence="14">2.8.2.-</ecNumber>
    </recommendedName>
</protein>
<dbReference type="InterPro" id="IPR027417">
    <property type="entry name" value="P-loop_NTPase"/>
</dbReference>
<dbReference type="Gene3D" id="3.40.50.300">
    <property type="entry name" value="P-loop containing nucleotide triphosphate hydrolases"/>
    <property type="match status" value="1"/>
</dbReference>
<dbReference type="GO" id="GO:0006044">
    <property type="term" value="P:N-acetylglucosamine metabolic process"/>
    <property type="evidence" value="ECO:0007669"/>
    <property type="project" value="TreeGrafter"/>
</dbReference>
<dbReference type="GO" id="GO:0005975">
    <property type="term" value="P:carbohydrate metabolic process"/>
    <property type="evidence" value="ECO:0007669"/>
    <property type="project" value="InterPro"/>
</dbReference>
<evidence type="ECO:0000256" key="9">
    <source>
        <dbReference type="ARBA" id="ARBA00023180"/>
    </source>
</evidence>
<comment type="catalytic activity">
    <reaction evidence="12">
        <text>chondroitin beta-D-glucuronate + n 3'-phosphoadenylyl sulfate = chondroitin 6'-sulfate + n adenosine 3',5'-bisphosphate + n H(+)</text>
        <dbReference type="Rhea" id="RHEA:11108"/>
        <dbReference type="Rhea" id="RHEA-COMP:9827"/>
        <dbReference type="Rhea" id="RHEA-COMP:9828"/>
        <dbReference type="ChEBI" id="CHEBI:15378"/>
        <dbReference type="ChEBI" id="CHEBI:57652"/>
        <dbReference type="ChEBI" id="CHEBI:58339"/>
        <dbReference type="ChEBI" id="CHEBI:58343"/>
        <dbReference type="ChEBI" id="CHEBI:62065"/>
        <dbReference type="EC" id="2.8.2.17"/>
    </reaction>
    <physiologicalReaction direction="left-to-right" evidence="12">
        <dbReference type="Rhea" id="RHEA:11109"/>
    </physiologicalReaction>
</comment>
<dbReference type="GeneID" id="103196835"/>
<dbReference type="CTD" id="9469"/>
<dbReference type="AlphaFoldDB" id="A0A8B6ZUL8"/>
<name>A0A8B6ZUL8_ORYAF</name>
<proteinExistence type="inferred from homology"/>
<dbReference type="InterPro" id="IPR000863">
    <property type="entry name" value="Sulfotransferase_dom"/>
</dbReference>
<accession>A0A8B6ZUL8</accession>
<evidence type="ECO:0000256" key="8">
    <source>
        <dbReference type="ARBA" id="ARBA00023136"/>
    </source>
</evidence>
<dbReference type="FunFam" id="3.40.50.300:FF:000938">
    <property type="entry name" value="Sulfotransferase"/>
    <property type="match status" value="1"/>
</dbReference>
<feature type="transmembrane region" description="Helical" evidence="15">
    <location>
        <begin position="21"/>
        <end position="38"/>
    </location>
</feature>
<dbReference type="GO" id="GO:0001517">
    <property type="term" value="F:N-acetylglucosamine 6-O-sulfotransferase activity"/>
    <property type="evidence" value="ECO:0007669"/>
    <property type="project" value="TreeGrafter"/>
</dbReference>
<dbReference type="RefSeq" id="XP_007938837.1">
    <property type="nucleotide sequence ID" value="XM_007940646.2"/>
</dbReference>
<dbReference type="SUPFAM" id="SSF52540">
    <property type="entry name" value="P-loop containing nucleoside triphosphate hydrolases"/>
    <property type="match status" value="1"/>
</dbReference>
<dbReference type="Pfam" id="PF00685">
    <property type="entry name" value="Sulfotransfer_1"/>
    <property type="match status" value="1"/>
</dbReference>
<evidence type="ECO:0000256" key="4">
    <source>
        <dbReference type="ARBA" id="ARBA00022692"/>
    </source>
</evidence>
<dbReference type="GO" id="GO:0008459">
    <property type="term" value="F:chondroitin 6-sulfotransferase activity"/>
    <property type="evidence" value="ECO:0007669"/>
    <property type="project" value="UniProtKB-EC"/>
</dbReference>
<keyword evidence="7" id="KW-0333">Golgi apparatus</keyword>
<comment type="catalytic activity">
    <reaction evidence="11">
        <text>3'-phosphoadenylyl sulfate + keratan = adenosine 3',5'-bisphosphate + keratan 6'-sulfate.</text>
        <dbReference type="EC" id="2.8.2.21"/>
    </reaction>
</comment>
<evidence type="ECO:0000256" key="14">
    <source>
        <dbReference type="RuleBase" id="RU361155"/>
    </source>
</evidence>
<dbReference type="PANTHER" id="PTHR10704">
    <property type="entry name" value="CARBOHYDRATE SULFOTRANSFERASE"/>
    <property type="match status" value="1"/>
</dbReference>
<keyword evidence="17" id="KW-1185">Reference proteome</keyword>
<keyword evidence="8 15" id="KW-0472">Membrane</keyword>
<evidence type="ECO:0000256" key="12">
    <source>
        <dbReference type="ARBA" id="ARBA00049862"/>
    </source>
</evidence>
<dbReference type="PIRSF" id="PIRSF005883">
    <property type="entry name" value="Carbohydrate_sulfotransferase"/>
    <property type="match status" value="1"/>
</dbReference>
<dbReference type="GO" id="GO:0000139">
    <property type="term" value="C:Golgi membrane"/>
    <property type="evidence" value="ECO:0007669"/>
    <property type="project" value="UniProtKB-SubCell"/>
</dbReference>
<evidence type="ECO:0000256" key="5">
    <source>
        <dbReference type="ARBA" id="ARBA00022968"/>
    </source>
</evidence>
<dbReference type="GO" id="GO:0006790">
    <property type="term" value="P:sulfur compound metabolic process"/>
    <property type="evidence" value="ECO:0007669"/>
    <property type="project" value="TreeGrafter"/>
</dbReference>
<dbReference type="Proteomes" id="UP000694850">
    <property type="component" value="Unplaced"/>
</dbReference>
<evidence type="ECO:0000256" key="3">
    <source>
        <dbReference type="ARBA" id="ARBA00022679"/>
    </source>
</evidence>
<keyword evidence="10" id="KW-0119">Carbohydrate metabolism</keyword>
<evidence type="ECO:0000256" key="15">
    <source>
        <dbReference type="SAM" id="Phobius"/>
    </source>
</evidence>
<dbReference type="OrthoDB" id="6138663at2759"/>